<dbReference type="Pfam" id="PF02954">
    <property type="entry name" value="HTH_8"/>
    <property type="match status" value="1"/>
</dbReference>
<dbReference type="PROSITE" id="PS00675">
    <property type="entry name" value="SIGMA54_INTERACT_1"/>
    <property type="match status" value="1"/>
</dbReference>
<dbReference type="InterPro" id="IPR003018">
    <property type="entry name" value="GAF"/>
</dbReference>
<dbReference type="GO" id="GO:0006355">
    <property type="term" value="P:regulation of DNA-templated transcription"/>
    <property type="evidence" value="ECO:0007669"/>
    <property type="project" value="InterPro"/>
</dbReference>
<dbReference type="Pfam" id="PF25601">
    <property type="entry name" value="AAA_lid_14"/>
    <property type="match status" value="1"/>
</dbReference>
<dbReference type="PANTHER" id="PTHR32071">
    <property type="entry name" value="TRANSCRIPTIONAL REGULATORY PROTEIN"/>
    <property type="match status" value="1"/>
</dbReference>
<dbReference type="InterPro" id="IPR058031">
    <property type="entry name" value="AAA_lid_NorR"/>
</dbReference>
<dbReference type="InterPro" id="IPR025944">
    <property type="entry name" value="Sigma_54_int_dom_CS"/>
</dbReference>
<dbReference type="Proteomes" id="UP000551709">
    <property type="component" value="Chromosome"/>
</dbReference>
<dbReference type="InterPro" id="IPR029016">
    <property type="entry name" value="GAF-like_dom_sf"/>
</dbReference>
<dbReference type="InterPro" id="IPR025662">
    <property type="entry name" value="Sigma_54_int_dom_ATP-bd_1"/>
</dbReference>
<dbReference type="PROSITE" id="PS00676">
    <property type="entry name" value="SIGMA54_INTERACT_2"/>
    <property type="match status" value="1"/>
</dbReference>
<dbReference type="SUPFAM" id="SSF46689">
    <property type="entry name" value="Homeodomain-like"/>
    <property type="match status" value="1"/>
</dbReference>
<dbReference type="InterPro" id="IPR003593">
    <property type="entry name" value="AAA+_ATPase"/>
</dbReference>
<evidence type="ECO:0000256" key="1">
    <source>
        <dbReference type="SAM" id="MobiDB-lite"/>
    </source>
</evidence>
<dbReference type="InterPro" id="IPR027417">
    <property type="entry name" value="P-loop_NTPase"/>
</dbReference>
<gene>
    <name evidence="2" type="ORF">HAP41_0000010180</name>
</gene>
<name>A0A8T5VEG7_9BRAD</name>
<dbReference type="SUPFAM" id="SSF52540">
    <property type="entry name" value="P-loop containing nucleoside triphosphate hydrolases"/>
    <property type="match status" value="1"/>
</dbReference>
<dbReference type="PROSITE" id="PS00688">
    <property type="entry name" value="SIGMA54_INTERACT_3"/>
    <property type="match status" value="1"/>
</dbReference>
<proteinExistence type="predicted"/>
<accession>A0A8T5VEG7</accession>
<reference evidence="2" key="1">
    <citation type="journal article" date="2017" name="Syst. Appl. Microbiol.">
        <title>Soybeans inoculated with root zone soils of Canadian native legumes harbour diverse and novel Bradyrhizobium spp. that possess agricultural potential.</title>
        <authorList>
            <person name="Bromfield E.S.P."/>
            <person name="Cloutier S."/>
            <person name="Tambong J.T."/>
            <person name="Tran Thi T.V."/>
        </authorList>
    </citation>
    <scope>NUCLEOTIDE SEQUENCE</scope>
    <source>
        <strain evidence="2">1S5</strain>
    </source>
</reference>
<dbReference type="SMART" id="SM00382">
    <property type="entry name" value="AAA"/>
    <property type="match status" value="1"/>
</dbReference>
<sequence>MRQALPRIQVNDRRVRHERSSTFHVGGAGMDQREVLAAWEKFVERGALSSDLRSSVAASWQRSRNHHVTVDRARAPLVADAELFRHRSKYASLRHAARCALENSKTFLRDANSIMILTDPSGLIIDTQGDDRVIDAGRAVHLEHGGRWSEADIGTNAIGAAIAESKPVQIHGTEHFCSEVQRWTCAAVPVHDPTDGELLGVVDISGPASTFNPQSLALAVAVGHHVESVLAQSVRQEHEELLCRFLGRRSQWANDECIVLDRRGMILHATERALNALQHDRHGIHNDAPTRFLKTVPFDEWPSRLKELLPNASFNFVENERSGIGAIVVLHARRRQLITHRDVQKSRSESDGRETASSSSARKDSKPEPRSLQSMAAGFVADDPAVRAIVRQVETAAARKMPILIRGETGTGKEQLARHAHMASGRTGAFVPVNCAALPESLIESELFGYAAGAFTGARRGGAIGLVKEADGGTLFLDEIGDMPVALQAVLLRLLDDWTVRPVGGVRSKVDVFLISATNARLDKAIAEARFRSDLLYRLNTLEVNLPPLRDRNDFDAIVRHLLNAIDPNCEITRTDIAHLAARPWPGNVRELRNVLARFTLAAADGSINEAGAESIVQHSGAESGSLHDIHRARILVVYAETAGNVSETARRLGVSRNTIYRALGQKKPE</sequence>
<dbReference type="InterPro" id="IPR002197">
    <property type="entry name" value="HTH_Fis"/>
</dbReference>
<dbReference type="AlphaFoldDB" id="A0A8T5VEG7"/>
<dbReference type="Gene3D" id="3.30.450.40">
    <property type="match status" value="1"/>
</dbReference>
<dbReference type="Pfam" id="PF01590">
    <property type="entry name" value="GAF"/>
    <property type="match status" value="1"/>
</dbReference>
<dbReference type="Gene3D" id="3.40.50.300">
    <property type="entry name" value="P-loop containing nucleotide triphosphate hydrolases"/>
    <property type="match status" value="1"/>
</dbReference>
<feature type="region of interest" description="Disordered" evidence="1">
    <location>
        <begin position="339"/>
        <end position="372"/>
    </location>
</feature>
<dbReference type="Gene3D" id="1.10.10.60">
    <property type="entry name" value="Homeodomain-like"/>
    <property type="match status" value="1"/>
</dbReference>
<dbReference type="FunFam" id="3.40.50.300:FF:000006">
    <property type="entry name" value="DNA-binding transcriptional regulator NtrC"/>
    <property type="match status" value="1"/>
</dbReference>
<dbReference type="InterPro" id="IPR002078">
    <property type="entry name" value="Sigma_54_int"/>
</dbReference>
<protein>
    <submittedName>
        <fullName evidence="2">Sigma-54-dependent Fis family transcriptional regulator</fullName>
    </submittedName>
</protein>
<dbReference type="PANTHER" id="PTHR32071:SF77">
    <property type="entry name" value="TRANSCRIPTIONAL REGULATORY PROTEIN"/>
    <property type="match status" value="1"/>
</dbReference>
<dbReference type="EMBL" id="CP096255">
    <property type="protein sequence ID" value="UPT89299.1"/>
    <property type="molecule type" value="Genomic_DNA"/>
</dbReference>
<dbReference type="InterPro" id="IPR009057">
    <property type="entry name" value="Homeodomain-like_sf"/>
</dbReference>
<dbReference type="Pfam" id="PF00158">
    <property type="entry name" value="Sigma54_activat"/>
    <property type="match status" value="1"/>
</dbReference>
<dbReference type="CDD" id="cd00009">
    <property type="entry name" value="AAA"/>
    <property type="match status" value="1"/>
</dbReference>
<evidence type="ECO:0000313" key="2">
    <source>
        <dbReference type="EMBL" id="UPT89299.1"/>
    </source>
</evidence>
<organism evidence="2 3">
    <name type="scientific">Bradyrhizobium barranii subsp. apii</name>
    <dbReference type="NCBI Taxonomy" id="2819348"/>
    <lineage>
        <taxon>Bacteria</taxon>
        <taxon>Pseudomonadati</taxon>
        <taxon>Pseudomonadota</taxon>
        <taxon>Alphaproteobacteria</taxon>
        <taxon>Hyphomicrobiales</taxon>
        <taxon>Nitrobacteraceae</taxon>
        <taxon>Bradyrhizobium</taxon>
        <taxon>Bradyrhizobium barranii</taxon>
    </lineage>
</organism>
<dbReference type="GO" id="GO:0043565">
    <property type="term" value="F:sequence-specific DNA binding"/>
    <property type="evidence" value="ECO:0007669"/>
    <property type="project" value="InterPro"/>
</dbReference>
<feature type="compositionally biased region" description="Basic and acidic residues" evidence="1">
    <location>
        <begin position="339"/>
        <end position="354"/>
    </location>
</feature>
<dbReference type="PROSITE" id="PS50045">
    <property type="entry name" value="SIGMA54_INTERACT_4"/>
    <property type="match status" value="1"/>
</dbReference>
<dbReference type="GO" id="GO:0005524">
    <property type="term" value="F:ATP binding"/>
    <property type="evidence" value="ECO:0007669"/>
    <property type="project" value="InterPro"/>
</dbReference>
<dbReference type="InterPro" id="IPR025943">
    <property type="entry name" value="Sigma_54_int_dom_ATP-bd_2"/>
</dbReference>
<dbReference type="Gene3D" id="1.10.8.60">
    <property type="match status" value="1"/>
</dbReference>
<reference evidence="2" key="2">
    <citation type="submission" date="2022-04" db="EMBL/GenBank/DDBJ databases">
        <authorList>
            <person name="Bromfield E.S.P."/>
            <person name="Cloutier S."/>
        </authorList>
    </citation>
    <scope>NUCLEOTIDE SEQUENCE</scope>
    <source>
        <strain evidence="2">1S5</strain>
    </source>
</reference>
<evidence type="ECO:0000313" key="3">
    <source>
        <dbReference type="Proteomes" id="UP000551709"/>
    </source>
</evidence>